<dbReference type="InterPro" id="IPR000182">
    <property type="entry name" value="GNAT_dom"/>
</dbReference>
<evidence type="ECO:0000313" key="3">
    <source>
        <dbReference type="Proteomes" id="UP000737171"/>
    </source>
</evidence>
<dbReference type="PROSITE" id="PS51186">
    <property type="entry name" value="GNAT"/>
    <property type="match status" value="1"/>
</dbReference>
<dbReference type="SUPFAM" id="SSF55729">
    <property type="entry name" value="Acyl-CoA N-acyltransferases (Nat)"/>
    <property type="match status" value="1"/>
</dbReference>
<dbReference type="Proteomes" id="UP000737171">
    <property type="component" value="Unassembled WGS sequence"/>
</dbReference>
<accession>A0ABX2EAT6</accession>
<organism evidence="2 3">
    <name type="scientific">Pseudaquabacterium terrae</name>
    <dbReference type="NCBI Taxonomy" id="2732868"/>
    <lineage>
        <taxon>Bacteria</taxon>
        <taxon>Pseudomonadati</taxon>
        <taxon>Pseudomonadota</taxon>
        <taxon>Betaproteobacteria</taxon>
        <taxon>Burkholderiales</taxon>
        <taxon>Sphaerotilaceae</taxon>
        <taxon>Pseudaquabacterium</taxon>
    </lineage>
</organism>
<dbReference type="Gene3D" id="3.40.630.30">
    <property type="match status" value="1"/>
</dbReference>
<reference evidence="2 3" key="1">
    <citation type="submission" date="2020-05" db="EMBL/GenBank/DDBJ databases">
        <title>Aquincola sp. isolate from soil.</title>
        <authorList>
            <person name="Han J."/>
            <person name="Kim D.-U."/>
        </authorList>
    </citation>
    <scope>NUCLEOTIDE SEQUENCE [LARGE SCALE GENOMIC DNA]</scope>
    <source>
        <strain evidence="2 3">S2</strain>
    </source>
</reference>
<comment type="caution">
    <text evidence="2">The sequence shown here is derived from an EMBL/GenBank/DDBJ whole genome shotgun (WGS) entry which is preliminary data.</text>
</comment>
<dbReference type="EMBL" id="JABRWJ010000001">
    <property type="protein sequence ID" value="NRF65671.1"/>
    <property type="molecule type" value="Genomic_DNA"/>
</dbReference>
<dbReference type="InterPro" id="IPR016181">
    <property type="entry name" value="Acyl_CoA_acyltransferase"/>
</dbReference>
<dbReference type="Pfam" id="PF00583">
    <property type="entry name" value="Acetyltransf_1"/>
    <property type="match status" value="1"/>
</dbReference>
<evidence type="ECO:0000259" key="1">
    <source>
        <dbReference type="PROSITE" id="PS51186"/>
    </source>
</evidence>
<dbReference type="RefSeq" id="WP_173119921.1">
    <property type="nucleotide sequence ID" value="NZ_JABRWJ010000001.1"/>
</dbReference>
<name>A0ABX2EAT6_9BURK</name>
<sequence length="164" mass="18305">MQETTRTISLREITADTVRAVCKLTAEPSGFVAPNAMSIAQAHFHPNAWFRAVYADDELVGFVMLDDSALLPEPPAEPEVGLWRFMIDAQHKRKGYGRAALRLVIEHVRRTHPTLERFLTSCVPGPGTPRPFYESLGFVFTGEVDEGEEVLALDLRPTRDRGQG</sequence>
<feature type="domain" description="N-acetyltransferase" evidence="1">
    <location>
        <begin position="8"/>
        <end position="160"/>
    </location>
</feature>
<protein>
    <submittedName>
        <fullName evidence="2">GNAT family N-acetyltransferase</fullName>
    </submittedName>
</protein>
<proteinExistence type="predicted"/>
<dbReference type="CDD" id="cd04301">
    <property type="entry name" value="NAT_SF"/>
    <property type="match status" value="1"/>
</dbReference>
<gene>
    <name evidence="2" type="ORF">HLB44_01605</name>
</gene>
<evidence type="ECO:0000313" key="2">
    <source>
        <dbReference type="EMBL" id="NRF65671.1"/>
    </source>
</evidence>
<keyword evidence="3" id="KW-1185">Reference proteome</keyword>